<gene>
    <name evidence="3" type="primary">treY</name>
    <name evidence="3" type="ORF">GCM10010968_04060</name>
</gene>
<evidence type="ECO:0000259" key="2">
    <source>
        <dbReference type="SMART" id="SM00642"/>
    </source>
</evidence>
<dbReference type="Pfam" id="PF00128">
    <property type="entry name" value="Alpha-amylase"/>
    <property type="match status" value="1"/>
</dbReference>
<feature type="compositionally biased region" description="Low complexity" evidence="1">
    <location>
        <begin position="14"/>
        <end position="27"/>
    </location>
</feature>
<dbReference type="Gene3D" id="3.30.1590.10">
    <property type="entry name" value="Maltooligosyl trehalose synthase, domain 2"/>
    <property type="match status" value="1"/>
</dbReference>
<dbReference type="CDD" id="cd11336">
    <property type="entry name" value="AmyAc_MTSase"/>
    <property type="match status" value="1"/>
</dbReference>
<dbReference type="EMBL" id="BMLM01000001">
    <property type="protein sequence ID" value="GGN78371.1"/>
    <property type="molecule type" value="Genomic_DNA"/>
</dbReference>
<evidence type="ECO:0000256" key="1">
    <source>
        <dbReference type="SAM" id="MobiDB-lite"/>
    </source>
</evidence>
<dbReference type="InterPro" id="IPR013797">
    <property type="entry name" value="Maltooligo_trehalose_synth_4"/>
</dbReference>
<accession>A0ABQ2KCU1</accession>
<dbReference type="NCBIfam" id="TIGR02401">
    <property type="entry name" value="trehalose_TreY"/>
    <property type="match status" value="1"/>
</dbReference>
<dbReference type="Gene3D" id="1.10.150.200">
    <property type="entry name" value="Maltooligosyl trehalose synthase, domain 3"/>
    <property type="match status" value="1"/>
</dbReference>
<dbReference type="InterPro" id="IPR017853">
    <property type="entry name" value="GH"/>
</dbReference>
<proteinExistence type="predicted"/>
<organism evidence="3 4">
    <name type="scientific">Agrococcus terreus</name>
    <dbReference type="NCBI Taxonomy" id="574649"/>
    <lineage>
        <taxon>Bacteria</taxon>
        <taxon>Bacillati</taxon>
        <taxon>Actinomycetota</taxon>
        <taxon>Actinomycetes</taxon>
        <taxon>Micrococcales</taxon>
        <taxon>Microbacteriaceae</taxon>
        <taxon>Agrococcus</taxon>
    </lineage>
</organism>
<dbReference type="Gene3D" id="3.20.20.80">
    <property type="entry name" value="Glycosidases"/>
    <property type="match status" value="1"/>
</dbReference>
<dbReference type="PANTHER" id="PTHR10357:SF216">
    <property type="entry name" value="MALTOOLIGOSYL TREHALOSE SYNTHASE-RELATED"/>
    <property type="match status" value="1"/>
</dbReference>
<feature type="domain" description="Glycosyl hydrolase family 13 catalytic" evidence="2">
    <location>
        <begin position="58"/>
        <end position="697"/>
    </location>
</feature>
<evidence type="ECO:0000313" key="3">
    <source>
        <dbReference type="EMBL" id="GGN78371.1"/>
    </source>
</evidence>
<dbReference type="SMART" id="SM00642">
    <property type="entry name" value="Aamy"/>
    <property type="match status" value="1"/>
</dbReference>
<reference evidence="4" key="1">
    <citation type="journal article" date="2019" name="Int. J. Syst. Evol. Microbiol.">
        <title>The Global Catalogue of Microorganisms (GCM) 10K type strain sequencing project: providing services to taxonomists for standard genome sequencing and annotation.</title>
        <authorList>
            <consortium name="The Broad Institute Genomics Platform"/>
            <consortium name="The Broad Institute Genome Sequencing Center for Infectious Disease"/>
            <person name="Wu L."/>
            <person name="Ma J."/>
        </authorList>
    </citation>
    <scope>NUCLEOTIDE SEQUENCE [LARGE SCALE GENOMIC DNA]</scope>
    <source>
        <strain evidence="4">CGMCC 1.6960</strain>
    </source>
</reference>
<keyword evidence="4" id="KW-1185">Reference proteome</keyword>
<evidence type="ECO:0000313" key="4">
    <source>
        <dbReference type="Proteomes" id="UP000626982"/>
    </source>
</evidence>
<dbReference type="InterPro" id="IPR006047">
    <property type="entry name" value="GH13_cat_dom"/>
</dbReference>
<sequence length="822" mass="90687">MTRSSPAATPPSPSSRSPSPASPTAAEPAPPPEQHRAKEPSVHAPRSTYRLQISEDFTLHDAAARLEALHDLGVDWVYLSPILEAEPGSNHGYDVVSHERIDPARGGREGLDAVAAEARRLGMGVLVDIVPNHVGVATPEHNRWWWELLRDGRDGARAEAFDVDWDAGDGKLLLPIVGDDDWSEDGTVGHLELEEPEAGGEPALRYWDTRLPVAPGTGEGTAQEVLERQHYRLVHWQQGDDRLNYRRFFAVTTLAAVRVELPEVFDATHAEIGRWFDERLVQGLRVDHPDGLRDPAGYLDDLDRLTGGAFVLVEKILEPGEELPRWATAGTTGYDTLGLIDRVLTDGSAAEALDDLDARLRGEPVDWHELTHRTKRRIADGILRAEVLRLEREVRAADAWGDAGAPADAADAIAELLACFPVYRSYLPEGLEHLGAAAERAKQHRPDLAETIDALLPVLGNARQDAALRFQQTSGMVMAKGVEDTAFYRYSRLTSLNEVGGDPDVFDVTVHDFHTAMGRRQAEWPHAMNALSTHDTKRGEDVRARITTISELPGSWEALLDRLLVFAPHRGRAFANLLLQAVVGAWPASEERLLAYMEKAAREADAITHWTDPDERYERHLAELVRHVAAEPAKGDVEAFLAETEAGFRANVLAAKLLNLTIPGFPDVYQGSEALEQSLVDPDNRRPVDWARMDALREAAREPIAEGWDLEVAKVRLVREALRLRREHPERFERYEPVRASGEAEDHVVAFDRGGVVAVATRLPIALAARGGWGGTTLHLPPRGDDAVRWRDLLTGREVDGGEARLADLLSTLPVALLTVVD</sequence>
<dbReference type="Gene3D" id="1.10.10.470">
    <property type="entry name" value="Maltooligosyl trehalose synthase, domain 4"/>
    <property type="match status" value="1"/>
</dbReference>
<name>A0ABQ2KCU1_9MICO</name>
<dbReference type="PANTHER" id="PTHR10357">
    <property type="entry name" value="ALPHA-AMYLASE FAMILY MEMBER"/>
    <property type="match status" value="1"/>
</dbReference>
<protein>
    <submittedName>
        <fullName evidence="3">Malto-oligosyltrehalose synthase</fullName>
    </submittedName>
</protein>
<dbReference type="Proteomes" id="UP000626982">
    <property type="component" value="Unassembled WGS sequence"/>
</dbReference>
<feature type="region of interest" description="Disordered" evidence="1">
    <location>
        <begin position="1"/>
        <end position="45"/>
    </location>
</feature>
<comment type="caution">
    <text evidence="3">The sequence shown here is derived from an EMBL/GenBank/DDBJ whole genome shotgun (WGS) entry which is preliminary data.</text>
</comment>
<dbReference type="SUPFAM" id="SSF51445">
    <property type="entry name" value="(Trans)glycosidases"/>
    <property type="match status" value="1"/>
</dbReference>
<dbReference type="InterPro" id="IPR012767">
    <property type="entry name" value="Trehalose_TreY"/>
</dbReference>